<evidence type="ECO:0000256" key="6">
    <source>
        <dbReference type="ARBA" id="ARBA00022958"/>
    </source>
</evidence>
<dbReference type="GO" id="GO:0015297">
    <property type="term" value="F:antiporter activity"/>
    <property type="evidence" value="ECO:0007669"/>
    <property type="project" value="UniProtKB-KW"/>
</dbReference>
<dbReference type="InterPro" id="IPR006153">
    <property type="entry name" value="Cation/H_exchanger_TM"/>
</dbReference>
<evidence type="ECO:0000259" key="12">
    <source>
        <dbReference type="PROSITE" id="PS51202"/>
    </source>
</evidence>
<evidence type="ECO:0000256" key="9">
    <source>
        <dbReference type="ARBA" id="ARBA00023136"/>
    </source>
</evidence>
<keyword evidence="2" id="KW-0813">Transport</keyword>
<dbReference type="Gene3D" id="3.40.50.720">
    <property type="entry name" value="NAD(P)-binding Rossmann-like Domain"/>
    <property type="match status" value="1"/>
</dbReference>
<evidence type="ECO:0000259" key="11">
    <source>
        <dbReference type="PROSITE" id="PS51201"/>
    </source>
</evidence>
<dbReference type="HOGENOM" id="CLU_005126_9_0_4"/>
<feature type="transmembrane region" description="Helical" evidence="10">
    <location>
        <begin position="124"/>
        <end position="143"/>
    </location>
</feature>
<sequence precursor="true">MLSSFKAILMHDTLPAILILLTSSVLAVALFRALRLPAMLAYFLVGLALGPHTFGILPDTEANRELAEFGIVFLMFSIGLEFSLAQLYAMRKTVLGLGGMQVLLTMLAVMMACIAFGLSWETAFVIAGALSMSSTAIVSKMLVEGLELNSRHGRLSIGVLLFQDIAVVPMLVLIPALASHGGDLGQVLLISLLKAAVMLIILFVFGKSLINPWFGLVARQRSRELFVMNVLMVTLMLAFATKLAGLSYALGAFIAGMLISETRYRYQVESDIAAFRDILLGLFFITVGMLLDVHELAANLGLVLLVTAGFILFKGVLVAVLSRAFGHEPGVAIRTGITLAQAGEFSFVLLSLGLGHGLIGGQALQVVLAASLISMVVAPFIIQHNERLGELLSRSYVRNREKQIQDIESIGKELVDHVIICGFGRSGQYLARFLSEENIPFIALDIDPSRVREAAAAGENVIYGDAGRRVVLAAAGAAQAKALIISYDDAPSAMKILHVVEDNYPKLPVIVRTVDDANMEGFRKAGAAEVVPEVLEGSLMLASHALVLLGVPLNRVVKRIRLFREERYKMFRGFFHGMSDLDEEAQETPRLNSVLITSSAYALNMRLGDINFSGLNVEVKFIRRLNLKPWAPTSESVFIEGDVVVLLGTPKDLVLAEKALLQGR</sequence>
<feature type="transmembrane region" description="Helical" evidence="10">
    <location>
        <begin position="95"/>
        <end position="118"/>
    </location>
</feature>
<dbReference type="GO" id="GO:0005886">
    <property type="term" value="C:plasma membrane"/>
    <property type="evidence" value="ECO:0007669"/>
    <property type="project" value="TreeGrafter"/>
</dbReference>
<feature type="transmembrane region" description="Helical" evidence="10">
    <location>
        <begin position="364"/>
        <end position="382"/>
    </location>
</feature>
<proteinExistence type="predicted"/>
<evidence type="ECO:0000256" key="1">
    <source>
        <dbReference type="ARBA" id="ARBA00004127"/>
    </source>
</evidence>
<dbReference type="STRING" id="582744.Msip34_0208"/>
<dbReference type="SUPFAM" id="SSF51735">
    <property type="entry name" value="NAD(P)-binding Rossmann-fold domains"/>
    <property type="match status" value="1"/>
</dbReference>
<evidence type="ECO:0000256" key="10">
    <source>
        <dbReference type="SAM" id="Phobius"/>
    </source>
</evidence>
<comment type="subcellular location">
    <subcellularLocation>
        <location evidence="1">Endomembrane system</location>
        <topology evidence="1">Multi-pass membrane protein</topology>
    </subcellularLocation>
</comment>
<feature type="transmembrane region" description="Helical" evidence="10">
    <location>
        <begin position="184"/>
        <end position="205"/>
    </location>
</feature>
<dbReference type="KEGG" id="mei:Msip34_0208"/>
<protein>
    <submittedName>
        <fullName evidence="13">Sodium/hydrogen exchanger</fullName>
    </submittedName>
</protein>
<dbReference type="EMBL" id="CP001674">
    <property type="protein sequence ID" value="ACT49457.1"/>
    <property type="molecule type" value="Genomic_DNA"/>
</dbReference>
<keyword evidence="9 10" id="KW-0472">Membrane</keyword>
<reference evidence="13 14" key="2">
    <citation type="journal article" date="2011" name="J. Bacteriol.">
        <title>Genomes of three methylotrophs from a single niche uncover genetic and metabolic divergence of Methylophilaceae.</title>
        <authorList>
            <person name="Lapidus A."/>
            <person name="Clum A."/>
            <person name="Labutti K."/>
            <person name="Kaluzhnaya M.G."/>
            <person name="Lim S."/>
            <person name="Beck D.A."/>
            <person name="Glavina Del Rio T."/>
            <person name="Nolan M."/>
            <person name="Mavromatis K."/>
            <person name="Huntemann M."/>
            <person name="Lucas S."/>
            <person name="Lidstrom M.E."/>
            <person name="Ivanova N."/>
            <person name="Chistoserdova L."/>
        </authorList>
    </citation>
    <scope>NUCLEOTIDE SEQUENCE [LARGE SCALE GENOMIC DNA]</scope>
    <source>
        <strain evidence="13 14">SIP3-4</strain>
    </source>
</reference>
<dbReference type="SUPFAM" id="SSF116726">
    <property type="entry name" value="TrkA C-terminal domain-like"/>
    <property type="match status" value="1"/>
</dbReference>
<keyword evidence="8" id="KW-0406">Ion transport</keyword>
<evidence type="ECO:0000256" key="5">
    <source>
        <dbReference type="ARBA" id="ARBA00022692"/>
    </source>
</evidence>
<feature type="transmembrane region" description="Helical" evidence="10">
    <location>
        <begin position="274"/>
        <end position="293"/>
    </location>
</feature>
<keyword evidence="14" id="KW-1185">Reference proteome</keyword>
<name>C6X8I7_METGS</name>
<keyword evidence="7 10" id="KW-1133">Transmembrane helix</keyword>
<dbReference type="InterPro" id="IPR006037">
    <property type="entry name" value="RCK_C"/>
</dbReference>
<reference evidence="14" key="1">
    <citation type="submission" date="2009-07" db="EMBL/GenBank/DDBJ databases">
        <title>Complete sequence of chromosome of Methylovorus sp. SIP3-4.</title>
        <authorList>
            <person name="Lucas S."/>
            <person name="Copeland A."/>
            <person name="Lapidus A."/>
            <person name="Glavina del Rio T."/>
            <person name="Tice H."/>
            <person name="Bruce D."/>
            <person name="Goodwin L."/>
            <person name="Pitluck S."/>
            <person name="Clum A."/>
            <person name="Larimer F."/>
            <person name="Land M."/>
            <person name="Hauser L."/>
            <person name="Kyrpides N."/>
            <person name="Mikhailova N."/>
            <person name="Kayluzhnaya M."/>
            <person name="Chistoserdova L."/>
        </authorList>
    </citation>
    <scope>NUCLEOTIDE SEQUENCE [LARGE SCALE GENOMIC DNA]</scope>
    <source>
        <strain evidence="14">SIP3-4</strain>
    </source>
</reference>
<accession>C6X8I7</accession>
<feature type="domain" description="RCK N-terminal" evidence="11">
    <location>
        <begin position="415"/>
        <end position="532"/>
    </location>
</feature>
<dbReference type="InterPro" id="IPR036721">
    <property type="entry name" value="RCK_C_sf"/>
</dbReference>
<keyword evidence="5 10" id="KW-0812">Transmembrane</keyword>
<dbReference type="AlphaFoldDB" id="C6X8I7"/>
<dbReference type="GO" id="GO:1902600">
    <property type="term" value="P:proton transmembrane transport"/>
    <property type="evidence" value="ECO:0007669"/>
    <property type="project" value="InterPro"/>
</dbReference>
<gene>
    <name evidence="13" type="ordered locus">Msip34_0208</name>
</gene>
<dbReference type="InterPro" id="IPR036291">
    <property type="entry name" value="NAD(P)-bd_dom_sf"/>
</dbReference>
<dbReference type="PROSITE" id="PS51202">
    <property type="entry name" value="RCK_C"/>
    <property type="match status" value="1"/>
</dbReference>
<feature type="transmembrane region" description="Helical" evidence="10">
    <location>
        <begin position="331"/>
        <end position="352"/>
    </location>
</feature>
<dbReference type="PROSITE" id="PS51201">
    <property type="entry name" value="RCK_N"/>
    <property type="match status" value="1"/>
</dbReference>
<dbReference type="eggNOG" id="COG1226">
    <property type="taxonomic scope" value="Bacteria"/>
</dbReference>
<dbReference type="GO" id="GO:0008324">
    <property type="term" value="F:monoatomic cation transmembrane transporter activity"/>
    <property type="evidence" value="ECO:0007669"/>
    <property type="project" value="InterPro"/>
</dbReference>
<evidence type="ECO:0000256" key="3">
    <source>
        <dbReference type="ARBA" id="ARBA00022449"/>
    </source>
</evidence>
<feature type="transmembrane region" description="Helical" evidence="10">
    <location>
        <begin position="38"/>
        <end position="57"/>
    </location>
</feature>
<feature type="transmembrane region" description="Helical" evidence="10">
    <location>
        <begin position="155"/>
        <end position="178"/>
    </location>
</feature>
<evidence type="ECO:0000313" key="13">
    <source>
        <dbReference type="EMBL" id="ACT49457.1"/>
    </source>
</evidence>
<feature type="transmembrane region" description="Helical" evidence="10">
    <location>
        <begin position="226"/>
        <end position="254"/>
    </location>
</feature>
<feature type="domain" description="RCK C-terminal" evidence="12">
    <location>
        <begin position="579"/>
        <end position="662"/>
    </location>
</feature>
<evidence type="ECO:0000256" key="7">
    <source>
        <dbReference type="ARBA" id="ARBA00022989"/>
    </source>
</evidence>
<evidence type="ECO:0000256" key="2">
    <source>
        <dbReference type="ARBA" id="ARBA00022448"/>
    </source>
</evidence>
<dbReference type="PANTHER" id="PTHR46157:SF4">
    <property type="entry name" value="K(+) EFFLUX ANTIPORTER 3, CHLOROPLASTIC"/>
    <property type="match status" value="1"/>
</dbReference>
<dbReference type="InterPro" id="IPR003148">
    <property type="entry name" value="RCK_N"/>
</dbReference>
<dbReference type="Gene3D" id="1.20.1530.20">
    <property type="match status" value="1"/>
</dbReference>
<dbReference type="InterPro" id="IPR038770">
    <property type="entry name" value="Na+/solute_symporter_sf"/>
</dbReference>
<feature type="transmembrane region" description="Helical" evidence="10">
    <location>
        <begin position="13"/>
        <end position="31"/>
    </location>
</feature>
<keyword evidence="3" id="KW-0050">Antiport</keyword>
<evidence type="ECO:0000256" key="4">
    <source>
        <dbReference type="ARBA" id="ARBA00022538"/>
    </source>
</evidence>
<dbReference type="FunFam" id="3.40.50.720:FF:000036">
    <property type="entry name" value="Glutathione-regulated potassium-efflux system protein KefB"/>
    <property type="match status" value="1"/>
</dbReference>
<dbReference type="GO" id="GO:0012505">
    <property type="term" value="C:endomembrane system"/>
    <property type="evidence" value="ECO:0007669"/>
    <property type="project" value="UniProtKB-SubCell"/>
</dbReference>
<dbReference type="Pfam" id="PF00999">
    <property type="entry name" value="Na_H_Exchanger"/>
    <property type="match status" value="1"/>
</dbReference>
<dbReference type="GO" id="GO:0006813">
    <property type="term" value="P:potassium ion transport"/>
    <property type="evidence" value="ECO:0007669"/>
    <property type="project" value="UniProtKB-KW"/>
</dbReference>
<keyword evidence="6" id="KW-0630">Potassium</keyword>
<dbReference type="Proteomes" id="UP000002743">
    <property type="component" value="Chromosome"/>
</dbReference>
<dbReference type="PANTHER" id="PTHR46157">
    <property type="entry name" value="K(+) EFFLUX ANTIPORTER 3, CHLOROPLASTIC"/>
    <property type="match status" value="1"/>
</dbReference>
<feature type="transmembrane region" description="Helical" evidence="10">
    <location>
        <begin position="300"/>
        <end position="325"/>
    </location>
</feature>
<feature type="transmembrane region" description="Helical" evidence="10">
    <location>
        <begin position="69"/>
        <end position="88"/>
    </location>
</feature>
<dbReference type="Pfam" id="PF02254">
    <property type="entry name" value="TrkA_N"/>
    <property type="match status" value="1"/>
</dbReference>
<dbReference type="eggNOG" id="COG0475">
    <property type="taxonomic scope" value="Bacteria"/>
</dbReference>
<evidence type="ECO:0000256" key="8">
    <source>
        <dbReference type="ARBA" id="ARBA00023065"/>
    </source>
</evidence>
<evidence type="ECO:0000313" key="14">
    <source>
        <dbReference type="Proteomes" id="UP000002743"/>
    </source>
</evidence>
<organism evidence="13 14">
    <name type="scientific">Methylovorus glucosotrophus (strain SIP3-4)</name>
    <dbReference type="NCBI Taxonomy" id="582744"/>
    <lineage>
        <taxon>Bacteria</taxon>
        <taxon>Pseudomonadati</taxon>
        <taxon>Pseudomonadota</taxon>
        <taxon>Betaproteobacteria</taxon>
        <taxon>Nitrosomonadales</taxon>
        <taxon>Methylophilaceae</taxon>
        <taxon>Methylovorus</taxon>
    </lineage>
</organism>
<keyword evidence="4" id="KW-0633">Potassium transport</keyword>